<accession>A0A9W6GRB8</accession>
<comment type="subcellular location">
    <subcellularLocation>
        <location evidence="1">Peroxisome</location>
    </subcellularLocation>
</comment>
<name>A0A9W6GRB8_9HYPH</name>
<dbReference type="EMBL" id="BSEC01000001">
    <property type="protein sequence ID" value="GLI91586.1"/>
    <property type="molecule type" value="Genomic_DNA"/>
</dbReference>
<evidence type="ECO:0000313" key="4">
    <source>
        <dbReference type="EMBL" id="GLI91586.1"/>
    </source>
</evidence>
<dbReference type="AlphaFoldDB" id="A0A9W6GRB8"/>
<dbReference type="PANTHER" id="PTHR43684">
    <property type="match status" value="1"/>
</dbReference>
<gene>
    <name evidence="4" type="ORF">LMG27198_05780</name>
</gene>
<evidence type="ECO:0000256" key="2">
    <source>
        <dbReference type="ARBA" id="ARBA00023140"/>
    </source>
</evidence>
<protein>
    <submittedName>
        <fullName evidence="4">Enoyl-CoA hydratase</fullName>
    </submittedName>
</protein>
<evidence type="ECO:0000256" key="1">
    <source>
        <dbReference type="ARBA" id="ARBA00004275"/>
    </source>
</evidence>
<dbReference type="Gene3D" id="3.90.226.10">
    <property type="entry name" value="2-enoyl-CoA Hydratase, Chain A, domain 1"/>
    <property type="match status" value="1"/>
</dbReference>
<evidence type="ECO:0000313" key="5">
    <source>
        <dbReference type="Proteomes" id="UP001144323"/>
    </source>
</evidence>
<proteinExistence type="predicted"/>
<keyword evidence="5" id="KW-1185">Reference proteome</keyword>
<dbReference type="PANTHER" id="PTHR43684:SF1">
    <property type="entry name" value="ENOYL-COA DELTA ISOMERASE 2"/>
    <property type="match status" value="1"/>
</dbReference>
<evidence type="ECO:0000256" key="3">
    <source>
        <dbReference type="ARBA" id="ARBA00023235"/>
    </source>
</evidence>
<dbReference type="GO" id="GO:0004165">
    <property type="term" value="F:delta(3)-delta(2)-enoyl-CoA isomerase activity"/>
    <property type="evidence" value="ECO:0007669"/>
    <property type="project" value="UniProtKB-ARBA"/>
</dbReference>
<comment type="caution">
    <text evidence="4">The sequence shown here is derived from an EMBL/GenBank/DDBJ whole genome shotgun (WGS) entry which is preliminary data.</text>
</comment>
<dbReference type="Pfam" id="PF00378">
    <property type="entry name" value="ECH_1"/>
    <property type="match status" value="1"/>
</dbReference>
<dbReference type="InterPro" id="IPR001753">
    <property type="entry name" value="Enoyl-CoA_hydra/iso"/>
</dbReference>
<keyword evidence="3" id="KW-0413">Isomerase</keyword>
<dbReference type="Proteomes" id="UP001144323">
    <property type="component" value="Unassembled WGS sequence"/>
</dbReference>
<dbReference type="CDD" id="cd06558">
    <property type="entry name" value="crotonase-like"/>
    <property type="match status" value="1"/>
</dbReference>
<organism evidence="4 5">
    <name type="scientific">Methylocystis echinoides</name>
    <dbReference type="NCBI Taxonomy" id="29468"/>
    <lineage>
        <taxon>Bacteria</taxon>
        <taxon>Pseudomonadati</taxon>
        <taxon>Pseudomonadota</taxon>
        <taxon>Alphaproteobacteria</taxon>
        <taxon>Hyphomicrobiales</taxon>
        <taxon>Methylocystaceae</taxon>
        <taxon>Methylocystis</taxon>
    </lineage>
</organism>
<sequence>MDEKVLISREGPVLRLQFNRPEKKNALDRASYVALIEALAAASGDPGTRAVVFAGDRDFTAGNDLADFRDFLDNPADFPALAFVRALAAFEKPMVAAVTGDAIGVGATMLFHCDLVYASPDARLRMPFIDLGLVPEAGASLLVPQRLGMARASQYLLLGEVFSGEDAHRLGVVNGLAPSERVAETAMRAAQALAAKPPEALRSARRLLRGEPAALLARIDAEAALFARALASPETRERLAAFFARK</sequence>
<dbReference type="SUPFAM" id="SSF52096">
    <property type="entry name" value="ClpP/crotonase"/>
    <property type="match status" value="1"/>
</dbReference>
<keyword evidence="2" id="KW-0576">Peroxisome</keyword>
<dbReference type="InterPro" id="IPR029045">
    <property type="entry name" value="ClpP/crotonase-like_dom_sf"/>
</dbReference>
<dbReference type="InterPro" id="IPR051053">
    <property type="entry name" value="ECH/Chromodomain_protein"/>
</dbReference>
<dbReference type="RefSeq" id="WP_281800297.1">
    <property type="nucleotide sequence ID" value="NZ_BSEC01000001.1"/>
</dbReference>
<reference evidence="4" key="1">
    <citation type="journal article" date="2023" name="Int. J. Syst. Evol. Microbiol.">
        <title>Methylocystis iwaonis sp. nov., a type II methane-oxidizing bacterium from surface soil of a rice paddy field in Japan, and emended description of the genus Methylocystis (ex Whittenbury et al. 1970) Bowman et al. 1993.</title>
        <authorList>
            <person name="Kaise H."/>
            <person name="Sawadogo J.B."/>
            <person name="Alam M.S."/>
            <person name="Ueno C."/>
            <person name="Dianou D."/>
            <person name="Shinjo R."/>
            <person name="Asakawa S."/>
        </authorList>
    </citation>
    <scope>NUCLEOTIDE SEQUENCE</scope>
    <source>
        <strain evidence="4">LMG27198</strain>
    </source>
</reference>